<evidence type="ECO:0008006" key="4">
    <source>
        <dbReference type="Google" id="ProtNLM"/>
    </source>
</evidence>
<organism evidence="2 3">
    <name type="scientific">Spongiivirga citrea</name>
    <dbReference type="NCBI Taxonomy" id="1481457"/>
    <lineage>
        <taxon>Bacteria</taxon>
        <taxon>Pseudomonadati</taxon>
        <taxon>Bacteroidota</taxon>
        <taxon>Flavobacteriia</taxon>
        <taxon>Flavobacteriales</taxon>
        <taxon>Flavobacteriaceae</taxon>
        <taxon>Spongiivirga</taxon>
    </lineage>
</organism>
<accession>A0A6M0CG14</accession>
<evidence type="ECO:0000256" key="1">
    <source>
        <dbReference type="SAM" id="Phobius"/>
    </source>
</evidence>
<reference evidence="2 3" key="1">
    <citation type="submission" date="2020-01" db="EMBL/GenBank/DDBJ databases">
        <title>Spongiivirga citrea KCTC 32990T.</title>
        <authorList>
            <person name="Wang G."/>
        </authorList>
    </citation>
    <scope>NUCLEOTIDE SEQUENCE [LARGE SCALE GENOMIC DNA]</scope>
    <source>
        <strain evidence="2 3">KCTC 32990</strain>
    </source>
</reference>
<comment type="caution">
    <text evidence="2">The sequence shown here is derived from an EMBL/GenBank/DDBJ whole genome shotgun (WGS) entry which is preliminary data.</text>
</comment>
<dbReference type="EMBL" id="JAABOQ010000002">
    <property type="protein sequence ID" value="NER16775.1"/>
    <property type="molecule type" value="Genomic_DNA"/>
</dbReference>
<gene>
    <name evidence="2" type="ORF">GWK10_06110</name>
</gene>
<dbReference type="RefSeq" id="WP_164030267.1">
    <property type="nucleotide sequence ID" value="NZ_JAABOQ010000002.1"/>
</dbReference>
<keyword evidence="1" id="KW-0812">Transmembrane</keyword>
<name>A0A6M0CG14_9FLAO</name>
<dbReference type="Proteomes" id="UP000474296">
    <property type="component" value="Unassembled WGS sequence"/>
</dbReference>
<evidence type="ECO:0000313" key="2">
    <source>
        <dbReference type="EMBL" id="NER16775.1"/>
    </source>
</evidence>
<sequence>MEDNSIGSEILVKSQNFNINVKRVIAFFIDLITFAVFPIIINVLEDIIGKKIISSDVLFYATTFFYLFKDLFNSSGSFGKKTMNLTIINSSNQGISFSLKKVLRNITNFIWPIEGIFILLTKQRLSDRLLNIDVINNNQ</sequence>
<keyword evidence="1" id="KW-1133">Transmembrane helix</keyword>
<evidence type="ECO:0000313" key="3">
    <source>
        <dbReference type="Proteomes" id="UP000474296"/>
    </source>
</evidence>
<keyword evidence="1" id="KW-0472">Membrane</keyword>
<proteinExistence type="predicted"/>
<keyword evidence="3" id="KW-1185">Reference proteome</keyword>
<dbReference type="AlphaFoldDB" id="A0A6M0CG14"/>
<feature type="transmembrane region" description="Helical" evidence="1">
    <location>
        <begin position="24"/>
        <end position="44"/>
    </location>
</feature>
<protein>
    <recommendedName>
        <fullName evidence="4">RDD domain-containing protein</fullName>
    </recommendedName>
</protein>